<keyword evidence="7 17" id="KW-0547">Nucleotide-binding</keyword>
<evidence type="ECO:0000256" key="6">
    <source>
        <dbReference type="ARBA" id="ARBA00022692"/>
    </source>
</evidence>
<feature type="binding site" evidence="18">
    <location>
        <position position="70"/>
    </location>
    <ligand>
        <name>a divalent metal cation</name>
        <dbReference type="ChEBI" id="CHEBI:60240"/>
    </ligand>
</feature>
<dbReference type="GO" id="GO:0005524">
    <property type="term" value="F:ATP binding"/>
    <property type="evidence" value="ECO:0007669"/>
    <property type="project" value="UniProtKB-KW"/>
</dbReference>
<evidence type="ECO:0000256" key="3">
    <source>
        <dbReference type="ARBA" id="ARBA00022475"/>
    </source>
</evidence>
<dbReference type="InterPro" id="IPR036945">
    <property type="entry name" value="DAGK_sf"/>
</dbReference>
<dbReference type="InterPro" id="IPR033717">
    <property type="entry name" value="UDPK"/>
</dbReference>
<keyword evidence="10 19" id="KW-1133">Transmembrane helix</keyword>
<evidence type="ECO:0000256" key="15">
    <source>
        <dbReference type="PIRSR" id="PIRSR600829-1"/>
    </source>
</evidence>
<evidence type="ECO:0000256" key="7">
    <source>
        <dbReference type="ARBA" id="ARBA00022741"/>
    </source>
</evidence>
<keyword evidence="4" id="KW-0444">Lipid biosynthesis</keyword>
<sequence length="122" mass="13421">MKKFIRGFGYAFKGIGYTAKTQLNFRVHLVATVLAAFMGYALHISVNEWQWLILCVTLVLMAELFNTAIEFLTDLVSPDYNELAGHVKDVSAGAVLIAAFFALITGCIIFLPKLLALINHAA</sequence>
<feature type="active site" description="Proton acceptor" evidence="15">
    <location>
        <position position="63"/>
    </location>
</feature>
<evidence type="ECO:0000256" key="16">
    <source>
        <dbReference type="PIRSR" id="PIRSR600829-2"/>
    </source>
</evidence>
<protein>
    <submittedName>
        <fullName evidence="20">Undecaprenol kinase</fullName>
    </submittedName>
</protein>
<dbReference type="GO" id="GO:0046872">
    <property type="term" value="F:metal ion binding"/>
    <property type="evidence" value="ECO:0007669"/>
    <property type="project" value="UniProtKB-KW"/>
</dbReference>
<comment type="similarity">
    <text evidence="2">Belongs to the bacterial diacylglycerol kinase family.</text>
</comment>
<keyword evidence="18" id="KW-0479">Metal-binding</keyword>
<evidence type="ECO:0000256" key="17">
    <source>
        <dbReference type="PIRSR" id="PIRSR600829-3"/>
    </source>
</evidence>
<dbReference type="InterPro" id="IPR000829">
    <property type="entry name" value="DAGK"/>
</dbReference>
<keyword evidence="13" id="KW-0594">Phospholipid biosynthesis</keyword>
<evidence type="ECO:0000256" key="19">
    <source>
        <dbReference type="SAM" id="Phobius"/>
    </source>
</evidence>
<evidence type="ECO:0000256" key="1">
    <source>
        <dbReference type="ARBA" id="ARBA00004651"/>
    </source>
</evidence>
<keyword evidence="18" id="KW-0460">Magnesium</keyword>
<dbReference type="CDD" id="cd14265">
    <property type="entry name" value="UDPK_IM_like"/>
    <property type="match status" value="1"/>
</dbReference>
<dbReference type="AlphaFoldDB" id="A0A1H2CG65"/>
<keyword evidence="5" id="KW-0808">Transferase</keyword>
<dbReference type="PANTHER" id="PTHR34299">
    <property type="entry name" value="DIACYLGLYCEROL KINASE"/>
    <property type="match status" value="1"/>
</dbReference>
<comment type="cofactor">
    <cofactor evidence="18">
        <name>Mg(2+)</name>
        <dbReference type="ChEBI" id="CHEBI:18420"/>
    </cofactor>
    <text evidence="18">Mn(2+), Zn(2+), Cd(2+) and Co(2+) support activity to lesser extents.</text>
</comment>
<feature type="transmembrane region" description="Helical" evidence="19">
    <location>
        <begin position="23"/>
        <end position="43"/>
    </location>
</feature>
<keyword evidence="14" id="KW-1208">Phospholipid metabolism</keyword>
<dbReference type="Gene3D" id="1.10.287.3610">
    <property type="match status" value="1"/>
</dbReference>
<dbReference type="RefSeq" id="WP_197684543.1">
    <property type="nucleotide sequence ID" value="NZ_LT629740.1"/>
</dbReference>
<feature type="transmembrane region" description="Helical" evidence="19">
    <location>
        <begin position="90"/>
        <end position="111"/>
    </location>
</feature>
<dbReference type="GO" id="GO:0008654">
    <property type="term" value="P:phospholipid biosynthetic process"/>
    <property type="evidence" value="ECO:0007669"/>
    <property type="project" value="UniProtKB-KW"/>
</dbReference>
<dbReference type="STRING" id="652787.SAMN05216490_5006"/>
<feature type="binding site" evidence="17">
    <location>
        <begin position="88"/>
        <end position="89"/>
    </location>
    <ligand>
        <name>ATP</name>
        <dbReference type="ChEBI" id="CHEBI:30616"/>
    </ligand>
</feature>
<feature type="binding site" evidence="16">
    <location>
        <position position="63"/>
    </location>
    <ligand>
        <name>substrate</name>
    </ligand>
</feature>
<evidence type="ECO:0000313" key="21">
    <source>
        <dbReference type="Proteomes" id="UP000199679"/>
    </source>
</evidence>
<feature type="binding site" evidence="17">
    <location>
        <position position="10"/>
    </location>
    <ligand>
        <name>ATP</name>
        <dbReference type="ChEBI" id="CHEBI:30616"/>
    </ligand>
</feature>
<gene>
    <name evidence="20" type="ORF">SAMN05216490_5006</name>
</gene>
<evidence type="ECO:0000256" key="12">
    <source>
        <dbReference type="ARBA" id="ARBA00023136"/>
    </source>
</evidence>
<evidence type="ECO:0000256" key="14">
    <source>
        <dbReference type="ARBA" id="ARBA00023264"/>
    </source>
</evidence>
<feature type="transmembrane region" description="Helical" evidence="19">
    <location>
        <begin position="49"/>
        <end position="69"/>
    </location>
</feature>
<evidence type="ECO:0000256" key="2">
    <source>
        <dbReference type="ARBA" id="ARBA00005967"/>
    </source>
</evidence>
<organism evidence="20 21">
    <name type="scientific">Mucilaginibacter mallensis</name>
    <dbReference type="NCBI Taxonomy" id="652787"/>
    <lineage>
        <taxon>Bacteria</taxon>
        <taxon>Pseudomonadati</taxon>
        <taxon>Bacteroidota</taxon>
        <taxon>Sphingobacteriia</taxon>
        <taxon>Sphingobacteriales</taxon>
        <taxon>Sphingobacteriaceae</taxon>
        <taxon>Mucilaginibacter</taxon>
    </lineage>
</organism>
<evidence type="ECO:0000256" key="11">
    <source>
        <dbReference type="ARBA" id="ARBA00023098"/>
    </source>
</evidence>
<dbReference type="GO" id="GO:0016301">
    <property type="term" value="F:kinase activity"/>
    <property type="evidence" value="ECO:0007669"/>
    <property type="project" value="UniProtKB-KW"/>
</dbReference>
<feature type="binding site" evidence="17">
    <location>
        <position position="70"/>
    </location>
    <ligand>
        <name>ATP</name>
        <dbReference type="ChEBI" id="CHEBI:30616"/>
    </ligand>
</feature>
<evidence type="ECO:0000256" key="4">
    <source>
        <dbReference type="ARBA" id="ARBA00022516"/>
    </source>
</evidence>
<keyword evidence="21" id="KW-1185">Reference proteome</keyword>
<evidence type="ECO:0000256" key="5">
    <source>
        <dbReference type="ARBA" id="ARBA00022679"/>
    </source>
</evidence>
<evidence type="ECO:0000256" key="18">
    <source>
        <dbReference type="PIRSR" id="PIRSR600829-4"/>
    </source>
</evidence>
<dbReference type="EMBL" id="LT629740">
    <property type="protein sequence ID" value="SDT69309.1"/>
    <property type="molecule type" value="Genomic_DNA"/>
</dbReference>
<dbReference type="Proteomes" id="UP000199679">
    <property type="component" value="Chromosome I"/>
</dbReference>
<keyword evidence="8 20" id="KW-0418">Kinase</keyword>
<evidence type="ECO:0000256" key="9">
    <source>
        <dbReference type="ARBA" id="ARBA00022840"/>
    </source>
</evidence>
<keyword evidence="6 19" id="KW-0812">Transmembrane</keyword>
<name>A0A1H2CG65_MUCMA</name>
<dbReference type="PANTHER" id="PTHR34299:SF1">
    <property type="entry name" value="DIACYLGLYCEROL KINASE"/>
    <property type="match status" value="1"/>
</dbReference>
<evidence type="ECO:0000256" key="10">
    <source>
        <dbReference type="ARBA" id="ARBA00022989"/>
    </source>
</evidence>
<evidence type="ECO:0000256" key="13">
    <source>
        <dbReference type="ARBA" id="ARBA00023209"/>
    </source>
</evidence>
<dbReference type="Pfam" id="PF01219">
    <property type="entry name" value="DAGK_prokar"/>
    <property type="match status" value="1"/>
</dbReference>
<comment type="subcellular location">
    <subcellularLocation>
        <location evidence="1">Cell membrane</location>
        <topology evidence="1">Multi-pass membrane protein</topology>
    </subcellularLocation>
</comment>
<reference evidence="20 21" key="1">
    <citation type="submission" date="2016-10" db="EMBL/GenBank/DDBJ databases">
        <authorList>
            <person name="de Groot N.N."/>
        </authorList>
    </citation>
    <scope>NUCLEOTIDE SEQUENCE [LARGE SCALE GENOMIC DNA]</scope>
    <source>
        <strain evidence="20 21">MP1X4</strain>
    </source>
</reference>
<evidence type="ECO:0000313" key="20">
    <source>
        <dbReference type="EMBL" id="SDT69309.1"/>
    </source>
</evidence>
<keyword evidence="3" id="KW-1003">Cell membrane</keyword>
<accession>A0A1H2CG65</accession>
<dbReference type="GO" id="GO:0005886">
    <property type="term" value="C:plasma membrane"/>
    <property type="evidence" value="ECO:0007669"/>
    <property type="project" value="UniProtKB-SubCell"/>
</dbReference>
<keyword evidence="9 17" id="KW-0067">ATP-binding</keyword>
<keyword evidence="11" id="KW-0443">Lipid metabolism</keyword>
<proteinExistence type="inferred from homology"/>
<evidence type="ECO:0000256" key="8">
    <source>
        <dbReference type="ARBA" id="ARBA00022777"/>
    </source>
</evidence>
<keyword evidence="12 19" id="KW-0472">Membrane</keyword>